<organism evidence="2 3">
    <name type="scientific">Apiospora saccharicola</name>
    <dbReference type="NCBI Taxonomy" id="335842"/>
    <lineage>
        <taxon>Eukaryota</taxon>
        <taxon>Fungi</taxon>
        <taxon>Dikarya</taxon>
        <taxon>Ascomycota</taxon>
        <taxon>Pezizomycotina</taxon>
        <taxon>Sordariomycetes</taxon>
        <taxon>Xylariomycetidae</taxon>
        <taxon>Amphisphaeriales</taxon>
        <taxon>Apiosporaceae</taxon>
        <taxon>Apiospora</taxon>
    </lineage>
</organism>
<evidence type="ECO:0008006" key="4">
    <source>
        <dbReference type="Google" id="ProtNLM"/>
    </source>
</evidence>
<evidence type="ECO:0000313" key="2">
    <source>
        <dbReference type="EMBL" id="KAK8071556.1"/>
    </source>
</evidence>
<dbReference type="SUPFAM" id="SSF81383">
    <property type="entry name" value="F-box domain"/>
    <property type="match status" value="1"/>
</dbReference>
<proteinExistence type="predicted"/>
<protein>
    <recommendedName>
        <fullName evidence="4">F-box domain-containing protein</fullName>
    </recommendedName>
</protein>
<gene>
    <name evidence="2" type="ORF">PG996_004904</name>
</gene>
<feature type="compositionally biased region" description="Basic residues" evidence="1">
    <location>
        <begin position="1"/>
        <end position="11"/>
    </location>
</feature>
<dbReference type="Proteomes" id="UP001446871">
    <property type="component" value="Unassembled WGS sequence"/>
</dbReference>
<accession>A0ABR1VMN0</accession>
<reference evidence="2 3" key="1">
    <citation type="submission" date="2023-01" db="EMBL/GenBank/DDBJ databases">
        <title>Analysis of 21 Apiospora genomes using comparative genomics revels a genus with tremendous synthesis potential of carbohydrate active enzymes and secondary metabolites.</title>
        <authorList>
            <person name="Sorensen T."/>
        </authorList>
    </citation>
    <scope>NUCLEOTIDE SEQUENCE [LARGE SCALE GENOMIC DNA]</scope>
    <source>
        <strain evidence="2 3">CBS 83171</strain>
    </source>
</reference>
<evidence type="ECO:0000313" key="3">
    <source>
        <dbReference type="Proteomes" id="UP001446871"/>
    </source>
</evidence>
<evidence type="ECO:0000256" key="1">
    <source>
        <dbReference type="SAM" id="MobiDB-lite"/>
    </source>
</evidence>
<comment type="caution">
    <text evidence="2">The sequence shown here is derived from an EMBL/GenBank/DDBJ whole genome shotgun (WGS) entry which is preliminary data.</text>
</comment>
<feature type="region of interest" description="Disordered" evidence="1">
    <location>
        <begin position="1"/>
        <end position="33"/>
    </location>
</feature>
<dbReference type="Gene3D" id="1.20.1280.50">
    <property type="match status" value="1"/>
</dbReference>
<name>A0ABR1VMN0_9PEZI</name>
<dbReference type="EMBL" id="JAQQWM010000003">
    <property type="protein sequence ID" value="KAK8071556.1"/>
    <property type="molecule type" value="Genomic_DNA"/>
</dbReference>
<sequence length="340" mass="38723">MGKPKNRASKAQRKEESRGQTSRQSKAAPPCAARDSVFATPELLEIIFSFTTMRDLLISGQRVCRLWKDVIDQSPRLQKHLFFQPEDEKSEDSDGIRMRRAISPASSENPLLRRAFREFFFPGHQQRSVRFQLPHLRELSIADMKNGRKRHGAFVRAGASWRSMLVSLPPPGELVLDASGRAPDGPGQAVIRLRGPVRMGLLYDLACHGAIYDYAGVEVARTPDPHALVDPTRLKMPGWIPDNQRWWFERTRADLGLQSSVGLKWSAADGGNNNNSVVVVGTFPRMLKRKAQHPSRMDWYWRKEAAMKRIRDDGTRWMFLCEEYDAGAIERRIEEAEDEA</sequence>
<keyword evidence="3" id="KW-1185">Reference proteome</keyword>
<dbReference type="InterPro" id="IPR036047">
    <property type="entry name" value="F-box-like_dom_sf"/>
</dbReference>